<organism evidence="5">
    <name type="scientific">hydrothermal vent metagenome</name>
    <dbReference type="NCBI Taxonomy" id="652676"/>
    <lineage>
        <taxon>unclassified sequences</taxon>
        <taxon>metagenomes</taxon>
        <taxon>ecological metagenomes</taxon>
    </lineage>
</organism>
<dbReference type="GO" id="GO:0005737">
    <property type="term" value="C:cytoplasm"/>
    <property type="evidence" value="ECO:0007669"/>
    <property type="project" value="UniProtKB-SubCell"/>
</dbReference>
<dbReference type="NCBIfam" id="NF001246">
    <property type="entry name" value="PRK00218.1-2"/>
    <property type="match status" value="1"/>
</dbReference>
<dbReference type="InterPro" id="IPR035932">
    <property type="entry name" value="HflD-like_sf"/>
</dbReference>
<evidence type="ECO:0000256" key="1">
    <source>
        <dbReference type="ARBA" id="ARBA00004496"/>
    </source>
</evidence>
<keyword evidence="4" id="KW-0472">Membrane</keyword>
<sequence length="216" mass="23903">MKTERDRIIALAGIIQTATLVDHIARKGMADSAAMEASIYSLFQIDAESTEAVYGGLKNIQTGLQQIVTKIPQLKLQGSESMHYALTLIHLERKLSRSPAMLKQIADSIQVASDRRQHFPILHSNIIAQLADVYAETVSTLQPRIMVNGEPTLLQNPDNANKIRALLLAGIRSAMLWRQCGGSRLQLIFGRSKAIKQAQILLENIQHEIQQTSTAI</sequence>
<dbReference type="Gene3D" id="1.10.3890.10">
    <property type="entry name" value="HflD-like"/>
    <property type="match status" value="1"/>
</dbReference>
<protein>
    <submittedName>
        <fullName evidence="5">High frequency lysogenization protein HflD</fullName>
    </submittedName>
</protein>
<evidence type="ECO:0000313" key="5">
    <source>
        <dbReference type="EMBL" id="VAX06313.1"/>
    </source>
</evidence>
<evidence type="ECO:0000256" key="2">
    <source>
        <dbReference type="ARBA" id="ARBA00022475"/>
    </source>
</evidence>
<evidence type="ECO:0000256" key="4">
    <source>
        <dbReference type="ARBA" id="ARBA00023136"/>
    </source>
</evidence>
<dbReference type="PANTHER" id="PTHR38100:SF1">
    <property type="entry name" value="HIGH FREQUENCY LYSOGENIZATION PROTEIN HFLD"/>
    <property type="match status" value="1"/>
</dbReference>
<dbReference type="HAMAP" id="MF_00695">
    <property type="entry name" value="HflD_protein"/>
    <property type="match status" value="1"/>
</dbReference>
<proteinExistence type="inferred from homology"/>
<dbReference type="InterPro" id="IPR007451">
    <property type="entry name" value="HflD"/>
</dbReference>
<gene>
    <name evidence="5" type="ORF">MNBD_GAMMA26-1021</name>
</gene>
<dbReference type="SUPFAM" id="SSF101322">
    <property type="entry name" value="YcfC-like"/>
    <property type="match status" value="1"/>
</dbReference>
<keyword evidence="2" id="KW-1003">Cell membrane</keyword>
<comment type="subcellular location">
    <subcellularLocation>
        <location evidence="1">Cytoplasm</location>
    </subcellularLocation>
</comment>
<keyword evidence="3" id="KW-0963">Cytoplasm</keyword>
<reference evidence="5" key="1">
    <citation type="submission" date="2018-06" db="EMBL/GenBank/DDBJ databases">
        <authorList>
            <person name="Zhirakovskaya E."/>
        </authorList>
    </citation>
    <scope>NUCLEOTIDE SEQUENCE</scope>
</reference>
<accession>A0A3B1B2Y2</accession>
<dbReference type="EMBL" id="UOFX01000011">
    <property type="protein sequence ID" value="VAX06313.1"/>
    <property type="molecule type" value="Genomic_DNA"/>
</dbReference>
<name>A0A3B1B2Y2_9ZZZZ</name>
<dbReference type="Pfam" id="PF04356">
    <property type="entry name" value="DUF489"/>
    <property type="match status" value="1"/>
</dbReference>
<dbReference type="PANTHER" id="PTHR38100">
    <property type="entry name" value="HIGH FREQUENCY LYSOGENIZATION PROTEIN HFLD"/>
    <property type="match status" value="1"/>
</dbReference>
<evidence type="ECO:0000256" key="3">
    <source>
        <dbReference type="ARBA" id="ARBA00022490"/>
    </source>
</evidence>
<dbReference type="AlphaFoldDB" id="A0A3B1B2Y2"/>